<accession>A0A382QLX0</accession>
<dbReference type="PROSITE" id="PS00856">
    <property type="entry name" value="GUANYLATE_KINASE_1"/>
    <property type="match status" value="1"/>
</dbReference>
<comment type="similarity">
    <text evidence="1">Belongs to the guanylate kinase family.</text>
</comment>
<dbReference type="AlphaFoldDB" id="A0A382QLX0"/>
<evidence type="ECO:0000256" key="1">
    <source>
        <dbReference type="ARBA" id="ARBA00005790"/>
    </source>
</evidence>
<dbReference type="PROSITE" id="PS50052">
    <property type="entry name" value="GUANYLATE_KINASE_2"/>
    <property type="match status" value="1"/>
</dbReference>
<evidence type="ECO:0000256" key="3">
    <source>
        <dbReference type="ARBA" id="ARBA00022679"/>
    </source>
</evidence>
<reference evidence="8" key="1">
    <citation type="submission" date="2018-05" db="EMBL/GenBank/DDBJ databases">
        <authorList>
            <person name="Lanie J.A."/>
            <person name="Ng W.-L."/>
            <person name="Kazmierczak K.M."/>
            <person name="Andrzejewski T.M."/>
            <person name="Davidsen T.M."/>
            <person name="Wayne K.J."/>
            <person name="Tettelin H."/>
            <person name="Glass J.I."/>
            <person name="Rusch D."/>
            <person name="Podicherti R."/>
            <person name="Tsui H.-C.T."/>
            <person name="Winkler M.E."/>
        </authorList>
    </citation>
    <scope>NUCLEOTIDE SEQUENCE</scope>
</reference>
<dbReference type="InterPro" id="IPR017665">
    <property type="entry name" value="Guanylate_kinase"/>
</dbReference>
<dbReference type="PANTHER" id="PTHR23117:SF13">
    <property type="entry name" value="GUANYLATE KINASE"/>
    <property type="match status" value="1"/>
</dbReference>
<dbReference type="InterPro" id="IPR008144">
    <property type="entry name" value="Guanylate_kin-like_dom"/>
</dbReference>
<proteinExistence type="inferred from homology"/>
<name>A0A382QLX0_9ZZZZ</name>
<feature type="non-terminal residue" evidence="8">
    <location>
        <position position="173"/>
    </location>
</feature>
<dbReference type="EC" id="2.7.4.8" evidence="2"/>
<keyword evidence="3" id="KW-0808">Transferase</keyword>
<dbReference type="NCBIfam" id="TIGR03263">
    <property type="entry name" value="guanyl_kin"/>
    <property type="match status" value="1"/>
</dbReference>
<dbReference type="Pfam" id="PF00625">
    <property type="entry name" value="Guanylate_kin"/>
    <property type="match status" value="1"/>
</dbReference>
<dbReference type="PANTHER" id="PTHR23117">
    <property type="entry name" value="GUANYLATE KINASE-RELATED"/>
    <property type="match status" value="1"/>
</dbReference>
<dbReference type="GO" id="GO:0005829">
    <property type="term" value="C:cytosol"/>
    <property type="evidence" value="ECO:0007669"/>
    <property type="project" value="TreeGrafter"/>
</dbReference>
<evidence type="ECO:0000256" key="4">
    <source>
        <dbReference type="ARBA" id="ARBA00022741"/>
    </source>
</evidence>
<dbReference type="InterPro" id="IPR008145">
    <property type="entry name" value="GK/Ca_channel_bsu"/>
</dbReference>
<evidence type="ECO:0000259" key="7">
    <source>
        <dbReference type="PROSITE" id="PS50052"/>
    </source>
</evidence>
<keyword evidence="5" id="KW-0418">Kinase</keyword>
<dbReference type="CDD" id="cd00071">
    <property type="entry name" value="GMPK"/>
    <property type="match status" value="1"/>
</dbReference>
<dbReference type="InterPro" id="IPR027417">
    <property type="entry name" value="P-loop_NTPase"/>
</dbReference>
<dbReference type="EMBL" id="UINC01115146">
    <property type="protein sequence ID" value="SVC85957.1"/>
    <property type="molecule type" value="Genomic_DNA"/>
</dbReference>
<organism evidence="8">
    <name type="scientific">marine metagenome</name>
    <dbReference type="NCBI Taxonomy" id="408172"/>
    <lineage>
        <taxon>unclassified sequences</taxon>
        <taxon>metagenomes</taxon>
        <taxon>ecological metagenomes</taxon>
    </lineage>
</organism>
<dbReference type="InterPro" id="IPR020590">
    <property type="entry name" value="Guanylate_kinase_CS"/>
</dbReference>
<evidence type="ECO:0000313" key="8">
    <source>
        <dbReference type="EMBL" id="SVC85957.1"/>
    </source>
</evidence>
<dbReference type="GO" id="GO:0005524">
    <property type="term" value="F:ATP binding"/>
    <property type="evidence" value="ECO:0007669"/>
    <property type="project" value="UniProtKB-KW"/>
</dbReference>
<dbReference type="Gene3D" id="3.30.63.10">
    <property type="entry name" value="Guanylate Kinase phosphate binding domain"/>
    <property type="match status" value="1"/>
</dbReference>
<feature type="domain" description="Guanylate kinase-like" evidence="7">
    <location>
        <begin position="1"/>
        <end position="173"/>
    </location>
</feature>
<dbReference type="GO" id="GO:0004385">
    <property type="term" value="F:GMP kinase activity"/>
    <property type="evidence" value="ECO:0007669"/>
    <property type="project" value="UniProtKB-EC"/>
</dbReference>
<evidence type="ECO:0000256" key="5">
    <source>
        <dbReference type="ARBA" id="ARBA00022777"/>
    </source>
</evidence>
<keyword evidence="4" id="KW-0547">Nucleotide-binding</keyword>
<dbReference type="Gene3D" id="3.40.50.300">
    <property type="entry name" value="P-loop containing nucleotide triphosphate hydrolases"/>
    <property type="match status" value="1"/>
</dbReference>
<protein>
    <recommendedName>
        <fullName evidence="2">guanylate kinase</fullName>
        <ecNumber evidence="2">2.7.4.8</ecNumber>
    </recommendedName>
</protein>
<keyword evidence="6" id="KW-0067">ATP-binding</keyword>
<evidence type="ECO:0000256" key="2">
    <source>
        <dbReference type="ARBA" id="ARBA00012961"/>
    </source>
</evidence>
<dbReference type="FunFam" id="3.30.63.10:FF:000002">
    <property type="entry name" value="Guanylate kinase 1"/>
    <property type="match status" value="1"/>
</dbReference>
<evidence type="ECO:0000256" key="6">
    <source>
        <dbReference type="ARBA" id="ARBA00022840"/>
    </source>
</evidence>
<dbReference type="SMART" id="SM00072">
    <property type="entry name" value="GuKc"/>
    <property type="match status" value="1"/>
</dbReference>
<sequence length="173" mass="19725">MLVLSSPSGAGKTTIAQRLLKEDKNVRMSVSVTTRPQRENEVPGKDYHFVNTKTFQQMQKNGELLEYATVFGHLYGTPRKKVEELLAGGNDIVFDIDWQGAQQITEKARDDVVKVFILPPSTKELERRLTNRAQDSEDVLATRMKNSASEITHWAEYDYVLINQTLDHTMKQV</sequence>
<dbReference type="SUPFAM" id="SSF52540">
    <property type="entry name" value="P-loop containing nucleoside triphosphate hydrolases"/>
    <property type="match status" value="1"/>
</dbReference>
<gene>
    <name evidence="8" type="ORF">METZ01_LOCUS338811</name>
</gene>